<feature type="transmembrane region" description="Helical" evidence="8">
    <location>
        <begin position="318"/>
        <end position="338"/>
    </location>
</feature>
<keyword evidence="4" id="KW-0533">Nickel</keyword>
<keyword evidence="3 8" id="KW-0813">Transport</keyword>
<dbReference type="InterPro" id="IPR004688">
    <property type="entry name" value="Ni/Co_transpt"/>
</dbReference>
<dbReference type="PANTHER" id="PTHR31611">
    <property type="entry name" value="HIGH-AFFINITY NICKEL TRANSPORT PROTEIN NIC1"/>
    <property type="match status" value="1"/>
</dbReference>
<feature type="transmembrane region" description="Helical" evidence="8">
    <location>
        <begin position="55"/>
        <end position="73"/>
    </location>
</feature>
<evidence type="ECO:0000256" key="5">
    <source>
        <dbReference type="ARBA" id="ARBA00022692"/>
    </source>
</evidence>
<name>A0ABU0PIK8_9MICC</name>
<evidence type="ECO:0000256" key="1">
    <source>
        <dbReference type="ARBA" id="ARBA00004127"/>
    </source>
</evidence>
<comment type="similarity">
    <text evidence="2 8">Belongs to the NiCoT transporter (TC 2.A.52) family.</text>
</comment>
<feature type="transmembrane region" description="Helical" evidence="8">
    <location>
        <begin position="101"/>
        <end position="123"/>
    </location>
</feature>
<dbReference type="Proteomes" id="UP001236806">
    <property type="component" value="Unassembled WGS sequence"/>
</dbReference>
<keyword evidence="5 8" id="KW-0812">Transmembrane</keyword>
<evidence type="ECO:0000313" key="10">
    <source>
        <dbReference type="Proteomes" id="UP001236806"/>
    </source>
</evidence>
<dbReference type="Pfam" id="PF03824">
    <property type="entry name" value="NicO"/>
    <property type="match status" value="1"/>
</dbReference>
<organism evidence="9 10">
    <name type="scientific">Pseudarthrobacter siccitolerans</name>
    <dbReference type="NCBI Taxonomy" id="861266"/>
    <lineage>
        <taxon>Bacteria</taxon>
        <taxon>Bacillati</taxon>
        <taxon>Actinomycetota</taxon>
        <taxon>Actinomycetes</taxon>
        <taxon>Micrococcales</taxon>
        <taxon>Micrococcaceae</taxon>
        <taxon>Pseudarthrobacter</taxon>
    </lineage>
</organism>
<comment type="caution">
    <text evidence="9">The sequence shown here is derived from an EMBL/GenBank/DDBJ whole genome shotgun (WGS) entry which is preliminary data.</text>
</comment>
<dbReference type="PANTHER" id="PTHR31611:SF0">
    <property type="entry name" value="HIGH-AFFINITY NICKEL TRANSPORT PROTEIN NIC1"/>
    <property type="match status" value="1"/>
</dbReference>
<evidence type="ECO:0000256" key="3">
    <source>
        <dbReference type="ARBA" id="ARBA00022448"/>
    </source>
</evidence>
<dbReference type="EMBL" id="JAUSXB010000001">
    <property type="protein sequence ID" value="MDQ0673793.1"/>
    <property type="molecule type" value="Genomic_DNA"/>
</dbReference>
<evidence type="ECO:0000256" key="6">
    <source>
        <dbReference type="ARBA" id="ARBA00022989"/>
    </source>
</evidence>
<proteinExistence type="inferred from homology"/>
<evidence type="ECO:0000256" key="2">
    <source>
        <dbReference type="ARBA" id="ARBA00010892"/>
    </source>
</evidence>
<keyword evidence="6 8" id="KW-1133">Transmembrane helix</keyword>
<feature type="transmembrane region" description="Helical" evidence="8">
    <location>
        <begin position="143"/>
        <end position="168"/>
    </location>
</feature>
<evidence type="ECO:0000256" key="7">
    <source>
        <dbReference type="ARBA" id="ARBA00023136"/>
    </source>
</evidence>
<protein>
    <recommendedName>
        <fullName evidence="8">Nickel/cobalt efflux system</fullName>
    </recommendedName>
</protein>
<evidence type="ECO:0000256" key="8">
    <source>
        <dbReference type="RuleBase" id="RU362101"/>
    </source>
</evidence>
<accession>A0ABU0PIK8</accession>
<feature type="transmembrane region" description="Helical" evidence="8">
    <location>
        <begin position="25"/>
        <end position="49"/>
    </location>
</feature>
<feature type="transmembrane region" description="Helical" evidence="8">
    <location>
        <begin position="212"/>
        <end position="236"/>
    </location>
</feature>
<keyword evidence="10" id="KW-1185">Reference proteome</keyword>
<evidence type="ECO:0000313" key="9">
    <source>
        <dbReference type="EMBL" id="MDQ0673793.1"/>
    </source>
</evidence>
<sequence>MGILAALDHAEPAGSGFRGGKRGSAVTAMAVTIIVLHLVGWGVLVFSIVPQNLHIGPTQVFGVGIGAGAYLLGMRHAFDVDHIAAIDCTTRKLIGEGHRPLSVGFWFSLGHSSIVCGLCALLATGAHYLGGMLGENTSPLRDALGLAGSAVSGVFLYLLAALNVLILLNTVADLRGARDGRPPGPRDGAPAGLMARILRPVMRSITKPWQMYLVGLLFGLGFDTATEVALLVVAVGTAATALPWYAILILPTLFAAGMCLFDTLDGWFMNLAYGRAYSSPERRLKYNAVLTGLSAVVALTVGTAQMTSLAAVSLDLTGLGYAVVGLFVLVWLAAVCAGRFHGGRKPGLQAGRASGDIASAKPGD</sequence>
<dbReference type="RefSeq" id="WP_306634927.1">
    <property type="nucleotide sequence ID" value="NZ_JAUSXB010000001.1"/>
</dbReference>
<keyword evidence="7 8" id="KW-0472">Membrane</keyword>
<comment type="subcellular location">
    <subcellularLocation>
        <location evidence="8">Cell membrane</location>
        <topology evidence="8">Multi-pass membrane protein</topology>
    </subcellularLocation>
    <subcellularLocation>
        <location evidence="1">Endomembrane system</location>
        <topology evidence="1">Multi-pass membrane protein</topology>
    </subcellularLocation>
</comment>
<reference evidence="9 10" key="1">
    <citation type="submission" date="2023-07" db="EMBL/GenBank/DDBJ databases">
        <title>Comparative genomics of wheat-associated soil bacteria to identify genetic determinants of phenazine resistance.</title>
        <authorList>
            <person name="Mouncey N."/>
        </authorList>
    </citation>
    <scope>NUCLEOTIDE SEQUENCE [LARGE SCALE GENOMIC DNA]</scope>
    <source>
        <strain evidence="9 10">W1I3</strain>
    </source>
</reference>
<evidence type="ECO:0000256" key="4">
    <source>
        <dbReference type="ARBA" id="ARBA00022596"/>
    </source>
</evidence>
<feature type="transmembrane region" description="Helical" evidence="8">
    <location>
        <begin position="242"/>
        <end position="264"/>
    </location>
</feature>
<gene>
    <name evidence="9" type="ORF">QFZ36_001354</name>
</gene>
<feature type="transmembrane region" description="Helical" evidence="8">
    <location>
        <begin position="284"/>
        <end position="306"/>
    </location>
</feature>
<dbReference type="InterPro" id="IPR011541">
    <property type="entry name" value="Ni/Co_transpt_high_affinity"/>
</dbReference>